<dbReference type="AlphaFoldDB" id="A0A964BQU6"/>
<sequence>MLTQIETSNYLFCHNSLLSNTVIDVALELEKEYSGRIIDYKVRLGNIHIINDSLEDTIVSNFKSRLVARILKRDYFQDGILLISNRETAKHIIQKNNGAFRDKVLALQEKNEWYTLAGRNKLEYLLQKCELSKADRAKITAFIKLEGFQFKALIGLSHILPWFISRMNNNAAYGEMLKKQPRWF</sequence>
<accession>A0A964BQU6</accession>
<dbReference type="Proteomes" id="UP000729733">
    <property type="component" value="Unassembled WGS sequence"/>
</dbReference>
<organism evidence="1 2">
    <name type="scientific">Waterburya agarophytonicola KI4</name>
    <dbReference type="NCBI Taxonomy" id="2874699"/>
    <lineage>
        <taxon>Bacteria</taxon>
        <taxon>Bacillati</taxon>
        <taxon>Cyanobacteriota</taxon>
        <taxon>Cyanophyceae</taxon>
        <taxon>Pleurocapsales</taxon>
        <taxon>Hyellaceae</taxon>
        <taxon>Waterburya</taxon>
        <taxon>Waterburya agarophytonicola</taxon>
    </lineage>
</organism>
<comment type="caution">
    <text evidence="1">The sequence shown here is derived from an EMBL/GenBank/DDBJ whole genome shotgun (WGS) entry which is preliminary data.</text>
</comment>
<name>A0A964BQU6_9CYAN</name>
<reference evidence="1" key="1">
    <citation type="journal article" date="2021" name="Antonie Van Leeuwenhoek">
        <title>Draft genome and description of Waterburya agarophytonicola gen. nov. sp. nov. (Pleurocapsales, Cyanobacteria): a seaweed symbiont.</title>
        <authorList>
            <person name="Bonthond G."/>
            <person name="Shalygin S."/>
            <person name="Bayer T."/>
            <person name="Weinberger F."/>
        </authorList>
    </citation>
    <scope>NUCLEOTIDE SEQUENCE</scope>
    <source>
        <strain evidence="1">KI4</strain>
    </source>
</reference>
<proteinExistence type="predicted"/>
<protein>
    <submittedName>
        <fullName evidence="1">Uncharacterized protein</fullName>
    </submittedName>
</protein>
<evidence type="ECO:0000313" key="2">
    <source>
        <dbReference type="Proteomes" id="UP000729733"/>
    </source>
</evidence>
<gene>
    <name evidence="1" type="ORF">I4641_09450</name>
</gene>
<dbReference type="EMBL" id="JADWDC010000018">
    <property type="protein sequence ID" value="MCC0177201.1"/>
    <property type="molecule type" value="Genomic_DNA"/>
</dbReference>
<keyword evidence="2" id="KW-1185">Reference proteome</keyword>
<evidence type="ECO:0000313" key="1">
    <source>
        <dbReference type="EMBL" id="MCC0177201.1"/>
    </source>
</evidence>
<dbReference type="RefSeq" id="WP_229640242.1">
    <property type="nucleotide sequence ID" value="NZ_JADWDC010000018.1"/>
</dbReference>